<evidence type="ECO:0000259" key="2">
    <source>
        <dbReference type="Pfam" id="PF25213"/>
    </source>
</evidence>
<dbReference type="InterPro" id="IPR036390">
    <property type="entry name" value="WH_DNA-bd_sf"/>
</dbReference>
<dbReference type="Pfam" id="PF08350">
    <property type="entry name" value="FilR1_middle"/>
    <property type="match status" value="1"/>
</dbReference>
<feature type="domain" description="Methanogenesis regulatory protein FilR1 middle" evidence="1">
    <location>
        <begin position="126"/>
        <end position="251"/>
    </location>
</feature>
<feature type="domain" description="HVO-A0261-like N-terminal" evidence="2">
    <location>
        <begin position="7"/>
        <end position="86"/>
    </location>
</feature>
<keyword evidence="4" id="KW-1185">Reference proteome</keyword>
<sequence>MDDPFDAMSYVLRSRNRLGILEAVADRPCERSALVAATGSSRVTVGRILRELEERAWVTTDGREYVATVEGRALANAIRAALDELEGVGRVAPLLPEFPLEDVVLPRGALTAASVTTPNAAQPLLPTQRLTELGTNADVARMYAVGITVEATEAHLDLVRDANQNLELFVTEGALAVAKETPAVREPLAALVRTDAVVAVCDPDPTFPFVARFDDHAVLAATTDNGTIAGIVEWESDEMRAWVDDRLDDHLAASEPLTPADFSS</sequence>
<proteinExistence type="predicted"/>
<reference evidence="3 4" key="1">
    <citation type="journal article" date="2019" name="Int. J. Syst. Evol. Microbiol.">
        <title>The Global Catalogue of Microorganisms (GCM) 10K type strain sequencing project: providing services to taxonomists for standard genome sequencing and annotation.</title>
        <authorList>
            <consortium name="The Broad Institute Genomics Platform"/>
            <consortium name="The Broad Institute Genome Sequencing Center for Infectious Disease"/>
            <person name="Wu L."/>
            <person name="Ma J."/>
        </authorList>
    </citation>
    <scope>NUCLEOTIDE SEQUENCE [LARGE SCALE GENOMIC DNA]</scope>
    <source>
        <strain evidence="3 4">GX26</strain>
    </source>
</reference>
<dbReference type="InterPro" id="IPR057527">
    <property type="entry name" value="HVO_A0261-like_N"/>
</dbReference>
<dbReference type="CDD" id="cd00090">
    <property type="entry name" value="HTH_ARSR"/>
    <property type="match status" value="1"/>
</dbReference>
<protein>
    <submittedName>
        <fullName evidence="3">Helix-turn-helix transcriptional regulator</fullName>
    </submittedName>
</protein>
<evidence type="ECO:0000313" key="3">
    <source>
        <dbReference type="EMBL" id="MFC6954055.1"/>
    </source>
</evidence>
<dbReference type="InterPro" id="IPR013561">
    <property type="entry name" value="FilR1_middle_dom"/>
</dbReference>
<gene>
    <name evidence="3" type="ORF">ACFQGB_14390</name>
</gene>
<organism evidence="3 4">
    <name type="scientific">Halorubellus litoreus</name>
    <dbReference type="NCBI Taxonomy" id="755308"/>
    <lineage>
        <taxon>Archaea</taxon>
        <taxon>Methanobacteriati</taxon>
        <taxon>Methanobacteriota</taxon>
        <taxon>Stenosarchaea group</taxon>
        <taxon>Halobacteria</taxon>
        <taxon>Halobacteriales</taxon>
        <taxon>Halorubellaceae</taxon>
        <taxon>Halorubellus</taxon>
    </lineage>
</organism>
<dbReference type="Gene3D" id="1.10.10.10">
    <property type="entry name" value="Winged helix-like DNA-binding domain superfamily/Winged helix DNA-binding domain"/>
    <property type="match status" value="1"/>
</dbReference>
<dbReference type="InterPro" id="IPR036388">
    <property type="entry name" value="WH-like_DNA-bd_sf"/>
</dbReference>
<dbReference type="InterPro" id="IPR011991">
    <property type="entry name" value="ArsR-like_HTH"/>
</dbReference>
<dbReference type="Proteomes" id="UP001596395">
    <property type="component" value="Unassembled WGS sequence"/>
</dbReference>
<name>A0ABD5VEY7_9EURY</name>
<dbReference type="Pfam" id="PF25213">
    <property type="entry name" value="HVO_A0261_N"/>
    <property type="match status" value="1"/>
</dbReference>
<evidence type="ECO:0000313" key="4">
    <source>
        <dbReference type="Proteomes" id="UP001596395"/>
    </source>
</evidence>
<comment type="caution">
    <text evidence="3">The sequence shown here is derived from an EMBL/GenBank/DDBJ whole genome shotgun (WGS) entry which is preliminary data.</text>
</comment>
<evidence type="ECO:0000259" key="1">
    <source>
        <dbReference type="Pfam" id="PF08350"/>
    </source>
</evidence>
<dbReference type="RefSeq" id="WP_336350997.1">
    <property type="nucleotide sequence ID" value="NZ_JAZAQL010000002.1"/>
</dbReference>
<dbReference type="EMBL" id="JBHSXN010000002">
    <property type="protein sequence ID" value="MFC6954055.1"/>
    <property type="molecule type" value="Genomic_DNA"/>
</dbReference>
<dbReference type="SUPFAM" id="SSF46785">
    <property type="entry name" value="Winged helix' DNA-binding domain"/>
    <property type="match status" value="1"/>
</dbReference>
<dbReference type="AlphaFoldDB" id="A0ABD5VEY7"/>
<accession>A0ABD5VEY7</accession>